<dbReference type="InterPro" id="IPR020598">
    <property type="entry name" value="rRNA_Ade_methylase_Trfase_N"/>
</dbReference>
<evidence type="ECO:0000256" key="6">
    <source>
        <dbReference type="ARBA" id="ARBA00022884"/>
    </source>
</evidence>
<keyword evidence="3 7" id="KW-0489">Methyltransferase</keyword>
<evidence type="ECO:0000256" key="3">
    <source>
        <dbReference type="ARBA" id="ARBA00022603"/>
    </source>
</evidence>
<comment type="subcellular location">
    <subcellularLocation>
        <location evidence="7">Cytoplasm</location>
    </subcellularLocation>
</comment>
<comment type="function">
    <text evidence="7">Specifically dimethylates two adjacent adenosines (A1518 and A1519) in the loop of a conserved hairpin near the 3'-end of 16S rRNA in the 30S particle. May play a critical role in biogenesis of 30S subunits.</text>
</comment>
<evidence type="ECO:0000256" key="1">
    <source>
        <dbReference type="ARBA" id="ARBA00022490"/>
    </source>
</evidence>
<keyword evidence="4 7" id="KW-0808">Transferase</keyword>
<comment type="caution">
    <text evidence="10">The sequence shown here is derived from an EMBL/GenBank/DDBJ whole genome shotgun (WGS) entry which is preliminary data.</text>
</comment>
<dbReference type="AlphaFoldDB" id="A0A6I2V335"/>
<dbReference type="GO" id="GO:0052908">
    <property type="term" value="F:16S rRNA (adenine(1518)-N(6)/adenine(1519)-N(6))-dimethyltransferase activity"/>
    <property type="evidence" value="ECO:0007669"/>
    <property type="project" value="UniProtKB-EC"/>
</dbReference>
<dbReference type="PROSITE" id="PS01131">
    <property type="entry name" value="RRNA_A_DIMETH"/>
    <property type="match status" value="1"/>
</dbReference>
<evidence type="ECO:0000313" key="11">
    <source>
        <dbReference type="Proteomes" id="UP000430222"/>
    </source>
</evidence>
<dbReference type="HAMAP" id="MF_00607">
    <property type="entry name" value="16SrRNA_methyltr_A"/>
    <property type="match status" value="1"/>
</dbReference>
<comment type="catalytic activity">
    <reaction evidence="7">
        <text>adenosine(1518)/adenosine(1519) in 16S rRNA + 4 S-adenosyl-L-methionine = N(6)-dimethyladenosine(1518)/N(6)-dimethyladenosine(1519) in 16S rRNA + 4 S-adenosyl-L-homocysteine + 4 H(+)</text>
        <dbReference type="Rhea" id="RHEA:19609"/>
        <dbReference type="Rhea" id="RHEA-COMP:10232"/>
        <dbReference type="Rhea" id="RHEA-COMP:10233"/>
        <dbReference type="ChEBI" id="CHEBI:15378"/>
        <dbReference type="ChEBI" id="CHEBI:57856"/>
        <dbReference type="ChEBI" id="CHEBI:59789"/>
        <dbReference type="ChEBI" id="CHEBI:74411"/>
        <dbReference type="ChEBI" id="CHEBI:74493"/>
        <dbReference type="EC" id="2.1.1.182"/>
    </reaction>
</comment>
<dbReference type="InterPro" id="IPR020596">
    <property type="entry name" value="rRNA_Ade_Mease_Trfase_CS"/>
</dbReference>
<evidence type="ECO:0000256" key="8">
    <source>
        <dbReference type="PROSITE-ProRule" id="PRU01026"/>
    </source>
</evidence>
<accession>A0A6I2V335</accession>
<evidence type="ECO:0000259" key="9">
    <source>
        <dbReference type="SMART" id="SM00650"/>
    </source>
</evidence>
<feature type="domain" description="Ribosomal RNA adenine methylase transferase N-terminal" evidence="9">
    <location>
        <begin position="37"/>
        <end position="208"/>
    </location>
</feature>
<evidence type="ECO:0000256" key="5">
    <source>
        <dbReference type="ARBA" id="ARBA00022691"/>
    </source>
</evidence>
<feature type="binding site" evidence="7 8">
    <location>
        <position position="123"/>
    </location>
    <ligand>
        <name>S-adenosyl-L-methionine</name>
        <dbReference type="ChEBI" id="CHEBI:59789"/>
    </ligand>
</feature>
<evidence type="ECO:0000256" key="7">
    <source>
        <dbReference type="HAMAP-Rule" id="MF_00607"/>
    </source>
</evidence>
<dbReference type="Pfam" id="PF00398">
    <property type="entry name" value="RrnaAD"/>
    <property type="match status" value="1"/>
</dbReference>
<evidence type="ECO:0000313" key="10">
    <source>
        <dbReference type="EMBL" id="MSV25872.1"/>
    </source>
</evidence>
<dbReference type="InterPro" id="IPR001737">
    <property type="entry name" value="KsgA/Erm"/>
</dbReference>
<dbReference type="CDD" id="cd02440">
    <property type="entry name" value="AdoMet_MTases"/>
    <property type="match status" value="1"/>
</dbReference>
<reference evidence="10 11" key="1">
    <citation type="submission" date="2019-08" db="EMBL/GenBank/DDBJ databases">
        <title>In-depth cultivation of the pig gut microbiome towards novel bacterial diversity and tailored functional studies.</title>
        <authorList>
            <person name="Wylensek D."/>
            <person name="Hitch T.C.A."/>
            <person name="Clavel T."/>
        </authorList>
    </citation>
    <scope>NUCLEOTIDE SEQUENCE [LARGE SCALE GENOMIC DNA]</scope>
    <source>
        <strain evidence="11">WCA-380-WT-3B3</strain>
    </source>
</reference>
<dbReference type="InterPro" id="IPR011530">
    <property type="entry name" value="rRNA_adenine_dimethylase"/>
</dbReference>
<keyword evidence="5 7" id="KW-0949">S-adenosyl-L-methionine</keyword>
<dbReference type="GO" id="GO:0005829">
    <property type="term" value="C:cytosol"/>
    <property type="evidence" value="ECO:0007669"/>
    <property type="project" value="TreeGrafter"/>
</dbReference>
<dbReference type="FunFam" id="3.40.50.150:FF:000023">
    <property type="entry name" value="Ribosomal RNA small subunit methyltransferase A"/>
    <property type="match status" value="1"/>
</dbReference>
<organism evidence="10 11">
    <name type="scientific">Selenomonas montiformis</name>
    <dbReference type="NCBI Taxonomy" id="2652285"/>
    <lineage>
        <taxon>Bacteria</taxon>
        <taxon>Bacillati</taxon>
        <taxon>Bacillota</taxon>
        <taxon>Negativicutes</taxon>
        <taxon>Selenomonadales</taxon>
        <taxon>Selenomonadaceae</taxon>
        <taxon>Selenomonas</taxon>
    </lineage>
</organism>
<name>A0A6I2V335_9FIRM</name>
<feature type="binding site" evidence="7 8">
    <location>
        <position position="57"/>
    </location>
    <ligand>
        <name>S-adenosyl-L-methionine</name>
        <dbReference type="ChEBI" id="CHEBI:59789"/>
    </ligand>
</feature>
<dbReference type="Proteomes" id="UP000430222">
    <property type="component" value="Unassembled WGS sequence"/>
</dbReference>
<dbReference type="SMART" id="SM00650">
    <property type="entry name" value="rADc"/>
    <property type="match status" value="1"/>
</dbReference>
<keyword evidence="6 7" id="KW-0694">RNA-binding</keyword>
<dbReference type="EC" id="2.1.1.182" evidence="7"/>
<dbReference type="PANTHER" id="PTHR11727:SF7">
    <property type="entry name" value="DIMETHYLADENOSINE TRANSFERASE-RELATED"/>
    <property type="match status" value="1"/>
</dbReference>
<dbReference type="GO" id="GO:0003723">
    <property type="term" value="F:RNA binding"/>
    <property type="evidence" value="ECO:0007669"/>
    <property type="project" value="UniProtKB-UniRule"/>
</dbReference>
<protein>
    <recommendedName>
        <fullName evidence="7">Ribosomal RNA small subunit methyltransferase A</fullName>
        <ecNumber evidence="7">2.1.1.182</ecNumber>
    </recommendedName>
    <alternativeName>
        <fullName evidence="7">16S rRNA (adenine(1518)-N(6)/adenine(1519)-N(6))-dimethyltransferase</fullName>
    </alternativeName>
    <alternativeName>
        <fullName evidence="7">16S rRNA dimethyladenosine transferase</fullName>
    </alternativeName>
    <alternativeName>
        <fullName evidence="7">16S rRNA dimethylase</fullName>
    </alternativeName>
    <alternativeName>
        <fullName evidence="7">S-adenosylmethionine-6-N', N'-adenosyl(rRNA) dimethyltransferase</fullName>
    </alternativeName>
</protein>
<dbReference type="NCBIfam" id="TIGR00755">
    <property type="entry name" value="ksgA"/>
    <property type="match status" value="1"/>
</dbReference>
<dbReference type="PROSITE" id="PS51689">
    <property type="entry name" value="SAM_RNA_A_N6_MT"/>
    <property type="match status" value="1"/>
</dbReference>
<proteinExistence type="inferred from homology"/>
<dbReference type="Gene3D" id="1.10.8.100">
    <property type="entry name" value="Ribosomal RNA adenine dimethylase-like, domain 2"/>
    <property type="match status" value="1"/>
</dbReference>
<keyword evidence="11" id="KW-1185">Reference proteome</keyword>
<comment type="similarity">
    <text evidence="7">Belongs to the class I-like SAM-binding methyltransferase superfamily. rRNA adenine N(6)-methyltransferase family. RsmA subfamily.</text>
</comment>
<dbReference type="InterPro" id="IPR029063">
    <property type="entry name" value="SAM-dependent_MTases_sf"/>
</dbReference>
<feature type="binding site" evidence="7 8">
    <location>
        <position position="78"/>
    </location>
    <ligand>
        <name>S-adenosyl-L-methionine</name>
        <dbReference type="ChEBI" id="CHEBI:59789"/>
    </ligand>
</feature>
<dbReference type="SUPFAM" id="SSF53335">
    <property type="entry name" value="S-adenosyl-L-methionine-dependent methyltransferases"/>
    <property type="match status" value="1"/>
</dbReference>
<keyword evidence="2 7" id="KW-0698">rRNA processing</keyword>
<keyword evidence="1 7" id="KW-0963">Cytoplasm</keyword>
<dbReference type="Gene3D" id="3.40.50.150">
    <property type="entry name" value="Vaccinia Virus protein VP39"/>
    <property type="match status" value="1"/>
</dbReference>
<feature type="binding site" evidence="7 8">
    <location>
        <position position="30"/>
    </location>
    <ligand>
        <name>S-adenosyl-L-methionine</name>
        <dbReference type="ChEBI" id="CHEBI:59789"/>
    </ligand>
</feature>
<dbReference type="PANTHER" id="PTHR11727">
    <property type="entry name" value="DIMETHYLADENOSINE TRANSFERASE"/>
    <property type="match status" value="1"/>
</dbReference>
<dbReference type="EMBL" id="VUNL01000017">
    <property type="protein sequence ID" value="MSV25872.1"/>
    <property type="molecule type" value="Genomic_DNA"/>
</dbReference>
<feature type="binding site" evidence="7 8">
    <location>
        <position position="32"/>
    </location>
    <ligand>
        <name>S-adenosyl-L-methionine</name>
        <dbReference type="ChEBI" id="CHEBI:59789"/>
    </ligand>
</feature>
<evidence type="ECO:0000256" key="4">
    <source>
        <dbReference type="ARBA" id="ARBA00022679"/>
    </source>
</evidence>
<feature type="binding site" evidence="7 8">
    <location>
        <position position="103"/>
    </location>
    <ligand>
        <name>S-adenosyl-L-methionine</name>
        <dbReference type="ChEBI" id="CHEBI:59789"/>
    </ligand>
</feature>
<dbReference type="InterPro" id="IPR023165">
    <property type="entry name" value="rRNA_Ade_diMease-like_C"/>
</dbReference>
<sequence>MLQPKIASRQVTTHILKAFGLHMSKKLGQNFLIDAGIVQGIVDAAQIHPGDHVLEIGPGIGTLTQGLAEAGADVTAVELDKKLPAVLAETLKAYDRVRIVPGDILKVDIPALMGQEPFKVVANLPYYITTPILMTLLERRLPITMMVTMVQKEVAERMTARPGSRSYGALSVAVQYYTEPEIVLNVPPRSFIPAPEVDSVVIACRVRSVPAVKVSEEKMFFRVVRAAFGQRRKTLANALRGGGFPKEQVRAAMERAQMDPQRRGETLSLEEFGRLADAFAELAKNAEIHIDTM</sequence>
<evidence type="ECO:0000256" key="2">
    <source>
        <dbReference type="ARBA" id="ARBA00022552"/>
    </source>
</evidence>
<gene>
    <name evidence="7 10" type="primary">rsmA</name>
    <name evidence="7" type="synonym">ksgA</name>
    <name evidence="10" type="ORF">FYJ78_11995</name>
</gene>